<dbReference type="Proteomes" id="UP000023772">
    <property type="component" value="Chromosome"/>
</dbReference>
<reference evidence="2 4" key="1">
    <citation type="submission" date="2014-03" db="EMBL/GenBank/DDBJ databases">
        <title>Complete genome sequence of a deeply braunched marine Bacteroidia bacterium Draconibacterium orientale type strain FH5T.</title>
        <authorList>
            <person name="Li X."/>
            <person name="Wang X."/>
            <person name="Xie Z."/>
            <person name="Du Z."/>
            <person name="Chen G."/>
        </authorList>
    </citation>
    <scope>NUCLEOTIDE SEQUENCE [LARGE SCALE GENOMIC DNA]</scope>
    <source>
        <strain evidence="2 4">FH5</strain>
    </source>
</reference>
<organism evidence="3 5">
    <name type="scientific">Draconibacterium orientale</name>
    <dbReference type="NCBI Taxonomy" id="1168034"/>
    <lineage>
        <taxon>Bacteria</taxon>
        <taxon>Pseudomonadati</taxon>
        <taxon>Bacteroidota</taxon>
        <taxon>Bacteroidia</taxon>
        <taxon>Marinilabiliales</taxon>
        <taxon>Prolixibacteraceae</taxon>
        <taxon>Draconibacterium</taxon>
    </lineage>
</organism>
<name>X5E2U6_9BACT</name>
<sequence length="255" mass="30168">MKTTGIIIFIFLFMGMVSLQAQETPAMPENFLVIEEFVQPADLPEFKKVQQEAIDLWKKLNFDLPVFAYSTDVSSFYWVVPFENFAALDQMFAKMDEFSKKVKEEGYDADAKFRDLSTVRQTIIHWNKDLSYHTADYAGQTRDNRYCEWTFFYLKAGHDKEMAEAVKKYIEFSENVEENWGWDLYTVSMGYDSPCWIVMDRSESPLSMRKLEASLQENYSEKLNELWGNIQPHLRKMEVVTGWFQPKWSLNFEQE</sequence>
<dbReference type="HOGENOM" id="CLU_1088737_0_0_10"/>
<evidence type="ECO:0000256" key="1">
    <source>
        <dbReference type="SAM" id="SignalP"/>
    </source>
</evidence>
<evidence type="ECO:0000313" key="3">
    <source>
        <dbReference type="EMBL" id="SEU11655.1"/>
    </source>
</evidence>
<feature type="chain" id="PRO_5010515217" evidence="1">
    <location>
        <begin position="22"/>
        <end position="255"/>
    </location>
</feature>
<dbReference type="AlphaFoldDB" id="X5E2U6"/>
<keyword evidence="1" id="KW-0732">Signal</keyword>
<dbReference type="EMBL" id="FOHT01000048">
    <property type="protein sequence ID" value="SEU11655.1"/>
    <property type="molecule type" value="Genomic_DNA"/>
</dbReference>
<keyword evidence="4" id="KW-1185">Reference proteome</keyword>
<dbReference type="RefSeq" id="WP_038557410.1">
    <property type="nucleotide sequence ID" value="NZ_FOHT01000048.1"/>
</dbReference>
<accession>X5E2U6</accession>
<gene>
    <name evidence="2" type="ORF">FH5T_08050</name>
    <name evidence="3" type="ORF">SAMN05444285_14811</name>
</gene>
<proteinExistence type="predicted"/>
<protein>
    <submittedName>
        <fullName evidence="3">Uncharacterized protein</fullName>
    </submittedName>
</protein>
<dbReference type="KEGG" id="dori:FH5T_08050"/>
<feature type="signal peptide" evidence="1">
    <location>
        <begin position="1"/>
        <end position="21"/>
    </location>
</feature>
<dbReference type="OrthoDB" id="1120193at2"/>
<dbReference type="EMBL" id="CP007451">
    <property type="protein sequence ID" value="AHW61770.1"/>
    <property type="molecule type" value="Genomic_DNA"/>
</dbReference>
<evidence type="ECO:0000313" key="2">
    <source>
        <dbReference type="EMBL" id="AHW61770.1"/>
    </source>
</evidence>
<evidence type="ECO:0000313" key="5">
    <source>
        <dbReference type="Proteomes" id="UP000181981"/>
    </source>
</evidence>
<evidence type="ECO:0000313" key="4">
    <source>
        <dbReference type="Proteomes" id="UP000023772"/>
    </source>
</evidence>
<reference evidence="3 5" key="2">
    <citation type="submission" date="2016-10" db="EMBL/GenBank/DDBJ databases">
        <authorList>
            <person name="de Groot N.N."/>
        </authorList>
    </citation>
    <scope>NUCLEOTIDE SEQUENCE [LARGE SCALE GENOMIC DNA]</scope>
    <source>
        <strain evidence="3 5">DSM 25947</strain>
    </source>
</reference>
<dbReference type="Proteomes" id="UP000181981">
    <property type="component" value="Unassembled WGS sequence"/>
</dbReference>